<dbReference type="AlphaFoldDB" id="A2GBD1"/>
<feature type="repeat" description="ANK" evidence="3">
    <location>
        <begin position="12"/>
        <end position="44"/>
    </location>
</feature>
<gene>
    <name evidence="4" type="ORF">TVAG_486510</name>
</gene>
<dbReference type="STRING" id="5722.A2GBD1"/>
<sequence length="197" mass="22271">MQKKEQPNVETDERTHLHWAATRGDVRAVQECLENGDNPDKADDMGWTPMISAASCEFVQVVAALLEAGANPALKTKQGRDAFFYAVSRCNSPMTDLFIIHDYTNYKPDKYGSNCIHRAIVNPKCTPEFLQMLYNNDAPFKDADAEGNTPMHLACYENRVELIKWLKDVAGLSMEYPLNQDKKAPKDLISNQPEFKI</sequence>
<evidence type="ECO:0000256" key="1">
    <source>
        <dbReference type="ARBA" id="ARBA00022737"/>
    </source>
</evidence>
<evidence type="ECO:0000313" key="5">
    <source>
        <dbReference type="Proteomes" id="UP000001542"/>
    </source>
</evidence>
<dbReference type="PROSITE" id="PS50088">
    <property type="entry name" value="ANK_REPEAT"/>
    <property type="match status" value="2"/>
</dbReference>
<dbReference type="RefSeq" id="XP_001298465.1">
    <property type="nucleotide sequence ID" value="XM_001298464.1"/>
</dbReference>
<dbReference type="Pfam" id="PF12796">
    <property type="entry name" value="Ank_2"/>
    <property type="match status" value="1"/>
</dbReference>
<dbReference type="InParanoid" id="A2GBD1"/>
<dbReference type="OrthoDB" id="10257076at2759"/>
<keyword evidence="1" id="KW-0677">Repeat</keyword>
<dbReference type="Proteomes" id="UP000001542">
    <property type="component" value="Unassembled WGS sequence"/>
</dbReference>
<dbReference type="SMART" id="SM00248">
    <property type="entry name" value="ANK"/>
    <property type="match status" value="5"/>
</dbReference>
<protein>
    <submittedName>
        <fullName evidence="4">Uncharacterized protein</fullName>
    </submittedName>
</protein>
<reference evidence="4" key="1">
    <citation type="submission" date="2006-10" db="EMBL/GenBank/DDBJ databases">
        <authorList>
            <person name="Amadeo P."/>
            <person name="Zhao Q."/>
            <person name="Wortman J."/>
            <person name="Fraser-Liggett C."/>
            <person name="Carlton J."/>
        </authorList>
    </citation>
    <scope>NUCLEOTIDE SEQUENCE</scope>
    <source>
        <strain evidence="4">G3</strain>
    </source>
</reference>
<dbReference type="PROSITE" id="PS50297">
    <property type="entry name" value="ANK_REP_REGION"/>
    <property type="match status" value="1"/>
</dbReference>
<name>A2GBD1_TRIV3</name>
<dbReference type="PANTHER" id="PTHR24201">
    <property type="entry name" value="ANK_REP_REGION DOMAIN-CONTAINING PROTEIN"/>
    <property type="match status" value="1"/>
</dbReference>
<evidence type="ECO:0000313" key="4">
    <source>
        <dbReference type="EMBL" id="EAX85535.1"/>
    </source>
</evidence>
<keyword evidence="5" id="KW-1185">Reference proteome</keyword>
<accession>A2GBD1</accession>
<dbReference type="EMBL" id="DS114905">
    <property type="protein sequence ID" value="EAX85535.1"/>
    <property type="molecule type" value="Genomic_DNA"/>
</dbReference>
<organism evidence="4 5">
    <name type="scientific">Trichomonas vaginalis (strain ATCC PRA-98 / G3)</name>
    <dbReference type="NCBI Taxonomy" id="412133"/>
    <lineage>
        <taxon>Eukaryota</taxon>
        <taxon>Metamonada</taxon>
        <taxon>Parabasalia</taxon>
        <taxon>Trichomonadida</taxon>
        <taxon>Trichomonadidae</taxon>
        <taxon>Trichomonas</taxon>
    </lineage>
</organism>
<dbReference type="KEGG" id="tva:4743175"/>
<dbReference type="VEuPathDB" id="TrichDB:TVAGG3_1007090"/>
<proteinExistence type="predicted"/>
<evidence type="ECO:0000256" key="3">
    <source>
        <dbReference type="PROSITE-ProRule" id="PRU00023"/>
    </source>
</evidence>
<dbReference type="Gene3D" id="1.25.40.20">
    <property type="entry name" value="Ankyrin repeat-containing domain"/>
    <property type="match status" value="1"/>
</dbReference>
<dbReference type="InterPro" id="IPR002110">
    <property type="entry name" value="Ankyrin_rpt"/>
</dbReference>
<dbReference type="Pfam" id="PF13637">
    <property type="entry name" value="Ank_4"/>
    <property type="match status" value="1"/>
</dbReference>
<feature type="repeat" description="ANK" evidence="3">
    <location>
        <begin position="146"/>
        <end position="166"/>
    </location>
</feature>
<dbReference type="InterPro" id="IPR036770">
    <property type="entry name" value="Ankyrin_rpt-contain_sf"/>
</dbReference>
<dbReference type="SMR" id="A2GBD1"/>
<evidence type="ECO:0000256" key="2">
    <source>
        <dbReference type="ARBA" id="ARBA00023043"/>
    </source>
</evidence>
<dbReference type="SUPFAM" id="SSF48403">
    <property type="entry name" value="Ankyrin repeat"/>
    <property type="match status" value="1"/>
</dbReference>
<keyword evidence="2 3" id="KW-0040">ANK repeat</keyword>
<dbReference type="eggNOG" id="KOG4412">
    <property type="taxonomic scope" value="Eukaryota"/>
</dbReference>
<reference evidence="4" key="2">
    <citation type="journal article" date="2007" name="Science">
        <title>Draft genome sequence of the sexually transmitted pathogen Trichomonas vaginalis.</title>
        <authorList>
            <person name="Carlton J.M."/>
            <person name="Hirt R.P."/>
            <person name="Silva J.C."/>
            <person name="Delcher A.L."/>
            <person name="Schatz M."/>
            <person name="Zhao Q."/>
            <person name="Wortman J.R."/>
            <person name="Bidwell S.L."/>
            <person name="Alsmark U.C.M."/>
            <person name="Besteiro S."/>
            <person name="Sicheritz-Ponten T."/>
            <person name="Noel C.J."/>
            <person name="Dacks J.B."/>
            <person name="Foster P.G."/>
            <person name="Simillion C."/>
            <person name="Van de Peer Y."/>
            <person name="Miranda-Saavedra D."/>
            <person name="Barton G.J."/>
            <person name="Westrop G.D."/>
            <person name="Mueller S."/>
            <person name="Dessi D."/>
            <person name="Fiori P.L."/>
            <person name="Ren Q."/>
            <person name="Paulsen I."/>
            <person name="Zhang H."/>
            <person name="Bastida-Corcuera F.D."/>
            <person name="Simoes-Barbosa A."/>
            <person name="Brown M.T."/>
            <person name="Hayes R.D."/>
            <person name="Mukherjee M."/>
            <person name="Okumura C.Y."/>
            <person name="Schneider R."/>
            <person name="Smith A.J."/>
            <person name="Vanacova S."/>
            <person name="Villalvazo M."/>
            <person name="Haas B.J."/>
            <person name="Pertea M."/>
            <person name="Feldblyum T.V."/>
            <person name="Utterback T.R."/>
            <person name="Shu C.L."/>
            <person name="Osoegawa K."/>
            <person name="de Jong P.J."/>
            <person name="Hrdy I."/>
            <person name="Horvathova L."/>
            <person name="Zubacova Z."/>
            <person name="Dolezal P."/>
            <person name="Malik S.B."/>
            <person name="Logsdon J.M. Jr."/>
            <person name="Henze K."/>
            <person name="Gupta A."/>
            <person name="Wang C.C."/>
            <person name="Dunne R.L."/>
            <person name="Upcroft J.A."/>
            <person name="Upcroft P."/>
            <person name="White O."/>
            <person name="Salzberg S.L."/>
            <person name="Tang P."/>
            <person name="Chiu C.-H."/>
            <person name="Lee Y.-S."/>
            <person name="Embley T.M."/>
            <person name="Coombs G.H."/>
            <person name="Mottram J.C."/>
            <person name="Tachezy J."/>
            <person name="Fraser-Liggett C.M."/>
            <person name="Johnson P.J."/>
        </authorList>
    </citation>
    <scope>NUCLEOTIDE SEQUENCE [LARGE SCALE GENOMIC DNA]</scope>
    <source>
        <strain evidence="4">G3</strain>
    </source>
</reference>
<dbReference type="VEuPathDB" id="TrichDB:TVAG_486510"/>
<dbReference type="InterPro" id="IPR050776">
    <property type="entry name" value="Ank_Repeat/CDKN_Inhibitor"/>
</dbReference>